<evidence type="ECO:0000256" key="9">
    <source>
        <dbReference type="SAM" id="MobiDB-lite"/>
    </source>
</evidence>
<dbReference type="EMBL" id="FMDN01000035">
    <property type="protein sequence ID" value="SCG70542.1"/>
    <property type="molecule type" value="Genomic_DNA"/>
</dbReference>
<evidence type="ECO:0000256" key="3">
    <source>
        <dbReference type="ARBA" id="ARBA00022617"/>
    </source>
</evidence>
<dbReference type="AlphaFoldDB" id="A0A1C5JJ16"/>
<dbReference type="OrthoDB" id="9781066at2"/>
<organism evidence="12 13">
    <name type="scientific">Micromonospora halophytica</name>
    <dbReference type="NCBI Taxonomy" id="47864"/>
    <lineage>
        <taxon>Bacteria</taxon>
        <taxon>Bacillati</taxon>
        <taxon>Actinomycetota</taxon>
        <taxon>Actinomycetes</taxon>
        <taxon>Micromonosporales</taxon>
        <taxon>Micromonosporaceae</taxon>
        <taxon>Micromonospora</taxon>
    </lineage>
</organism>
<dbReference type="Proteomes" id="UP000199408">
    <property type="component" value="Unassembled WGS sequence"/>
</dbReference>
<dbReference type="GO" id="GO:0004601">
    <property type="term" value="F:peroxidase activity"/>
    <property type="evidence" value="ECO:0007669"/>
    <property type="project" value="UniProtKB-KW"/>
</dbReference>
<evidence type="ECO:0000313" key="13">
    <source>
        <dbReference type="Proteomes" id="UP000199408"/>
    </source>
</evidence>
<evidence type="ECO:0000313" key="12">
    <source>
        <dbReference type="EMBL" id="SCG70542.1"/>
    </source>
</evidence>
<dbReference type="InterPro" id="IPR011008">
    <property type="entry name" value="Dimeric_a/b-barrel"/>
</dbReference>
<dbReference type="Pfam" id="PF04261">
    <property type="entry name" value="Dyp_perox_N"/>
    <property type="match status" value="1"/>
</dbReference>
<feature type="domain" description="Dyp-type peroxidase N-terminal" evidence="10">
    <location>
        <begin position="66"/>
        <end position="209"/>
    </location>
</feature>
<evidence type="ECO:0000256" key="1">
    <source>
        <dbReference type="ARBA" id="ARBA00001970"/>
    </source>
</evidence>
<dbReference type="PANTHER" id="PTHR30521">
    <property type="entry name" value="DEFERROCHELATASE/PEROXIDASE"/>
    <property type="match status" value="1"/>
</dbReference>
<keyword evidence="3" id="KW-0349">Heme</keyword>
<keyword evidence="2 12" id="KW-0575">Peroxidase</keyword>
<dbReference type="PANTHER" id="PTHR30521:SF4">
    <property type="entry name" value="DEFERROCHELATASE"/>
    <property type="match status" value="1"/>
</dbReference>
<dbReference type="NCBIfam" id="TIGR01413">
    <property type="entry name" value="Dyp_perox_fam"/>
    <property type="match status" value="1"/>
</dbReference>
<proteinExistence type="inferred from homology"/>
<dbReference type="PROSITE" id="PS51404">
    <property type="entry name" value="DYP_PEROXIDASE"/>
    <property type="match status" value="1"/>
</dbReference>
<name>A0A1C5JJ16_9ACTN</name>
<evidence type="ECO:0000256" key="8">
    <source>
        <dbReference type="ARBA" id="ARBA00025737"/>
    </source>
</evidence>
<dbReference type="InterPro" id="IPR006311">
    <property type="entry name" value="TAT_signal"/>
</dbReference>
<comment type="cofactor">
    <cofactor evidence="1">
        <name>heme b</name>
        <dbReference type="ChEBI" id="CHEBI:60344"/>
    </cofactor>
</comment>
<sequence length="409" mass="43554">MTDEPTRRPVGRRGLLTGAALTAGGALAGAAALTAARHDDQGVRGAEAVPVAQVGSAVEPFHGPRQAGVATEAQAHAAFVAFDLKPGVDRAGLGRMLRLLSDDAARLTQGRPALADTEPELGLLPARLTVTFGFGPGLYRAAGVDDRRPPSVADLPPLRIDRLQPRWSGGDLLLQICADDPLTVAHAQRVLIKDSRPFAAVRWVQQGFRRAAGAEPGRTQRNLFGQLDGTANPQPGSPLETAVWVPDGPAWLRDSSTLVVRRISMNLETWDLLGRADRELAVGRRLGTGAPLTGSAEHDEPDFAALGPDGLTVIPDFSHLTRAHVTDDRLRILRRAYNYDGVPAADGTADSGLIFAAYQADITRQFLPIQRRLAERDLLNEWTTPIGSAVFAVPPGCPEGGWVGQQLLG</sequence>
<feature type="region of interest" description="Disordered" evidence="9">
    <location>
        <begin position="211"/>
        <end position="237"/>
    </location>
</feature>
<dbReference type="PROSITE" id="PS51318">
    <property type="entry name" value="TAT"/>
    <property type="match status" value="1"/>
</dbReference>
<feature type="domain" description="Dyp-type peroxidase C-terminal" evidence="11">
    <location>
        <begin position="219"/>
        <end position="397"/>
    </location>
</feature>
<dbReference type="Pfam" id="PF20628">
    <property type="entry name" value="Dyp_perox_C"/>
    <property type="match status" value="1"/>
</dbReference>
<keyword evidence="5" id="KW-0732">Signal</keyword>
<dbReference type="RefSeq" id="WP_091302773.1">
    <property type="nucleotide sequence ID" value="NZ_FMDN01000035.1"/>
</dbReference>
<dbReference type="GO" id="GO:0005829">
    <property type="term" value="C:cytosol"/>
    <property type="evidence" value="ECO:0007669"/>
    <property type="project" value="TreeGrafter"/>
</dbReference>
<feature type="compositionally biased region" description="Polar residues" evidence="9">
    <location>
        <begin position="219"/>
        <end position="234"/>
    </location>
</feature>
<evidence type="ECO:0000256" key="7">
    <source>
        <dbReference type="ARBA" id="ARBA00023004"/>
    </source>
</evidence>
<protein>
    <submittedName>
        <fullName evidence="12">Dye decolorizing peroxidase</fullName>
    </submittedName>
</protein>
<comment type="similarity">
    <text evidence="8">Belongs to the DyP-type peroxidase family.</text>
</comment>
<dbReference type="GO" id="GO:0020037">
    <property type="term" value="F:heme binding"/>
    <property type="evidence" value="ECO:0007669"/>
    <property type="project" value="InterPro"/>
</dbReference>
<evidence type="ECO:0000256" key="5">
    <source>
        <dbReference type="ARBA" id="ARBA00022729"/>
    </source>
</evidence>
<keyword evidence="13" id="KW-1185">Reference proteome</keyword>
<accession>A0A1C5JJ16</accession>
<dbReference type="SUPFAM" id="SSF54909">
    <property type="entry name" value="Dimeric alpha+beta barrel"/>
    <property type="match status" value="1"/>
</dbReference>
<dbReference type="STRING" id="47864.GA0070560_13512"/>
<dbReference type="InterPro" id="IPR048327">
    <property type="entry name" value="Dyp_perox_N"/>
</dbReference>
<evidence type="ECO:0000259" key="11">
    <source>
        <dbReference type="Pfam" id="PF20628"/>
    </source>
</evidence>
<gene>
    <name evidence="12" type="ORF">GA0070560_13512</name>
</gene>
<keyword evidence="6" id="KW-0560">Oxidoreductase</keyword>
<evidence type="ECO:0000256" key="2">
    <source>
        <dbReference type="ARBA" id="ARBA00022559"/>
    </source>
</evidence>
<reference evidence="13" key="1">
    <citation type="submission" date="2016-06" db="EMBL/GenBank/DDBJ databases">
        <authorList>
            <person name="Varghese N."/>
        </authorList>
    </citation>
    <scope>NUCLEOTIDE SEQUENCE [LARGE SCALE GENOMIC DNA]</scope>
    <source>
        <strain evidence="13">DSM 43171</strain>
    </source>
</reference>
<keyword evidence="4" id="KW-0479">Metal-binding</keyword>
<dbReference type="GO" id="GO:0046872">
    <property type="term" value="F:metal ion binding"/>
    <property type="evidence" value="ECO:0007669"/>
    <property type="project" value="UniProtKB-KW"/>
</dbReference>
<evidence type="ECO:0000256" key="4">
    <source>
        <dbReference type="ARBA" id="ARBA00022723"/>
    </source>
</evidence>
<dbReference type="InterPro" id="IPR006314">
    <property type="entry name" value="Dyp_peroxidase"/>
</dbReference>
<evidence type="ECO:0000259" key="10">
    <source>
        <dbReference type="Pfam" id="PF04261"/>
    </source>
</evidence>
<keyword evidence="7" id="KW-0408">Iron</keyword>
<dbReference type="InterPro" id="IPR048328">
    <property type="entry name" value="Dyp_perox_C"/>
</dbReference>
<evidence type="ECO:0000256" key="6">
    <source>
        <dbReference type="ARBA" id="ARBA00023002"/>
    </source>
</evidence>